<reference evidence="2 3" key="1">
    <citation type="journal article" date="2014" name="Nat. Commun.">
        <title>Klebsormidium flaccidum genome reveals primary factors for plant terrestrial adaptation.</title>
        <authorList>
            <person name="Hori K."/>
            <person name="Maruyama F."/>
            <person name="Fujisawa T."/>
            <person name="Togashi T."/>
            <person name="Yamamoto N."/>
            <person name="Seo M."/>
            <person name="Sato S."/>
            <person name="Yamada T."/>
            <person name="Mori H."/>
            <person name="Tajima N."/>
            <person name="Moriyama T."/>
            <person name="Ikeuchi M."/>
            <person name="Watanabe M."/>
            <person name="Wada H."/>
            <person name="Kobayashi K."/>
            <person name="Saito M."/>
            <person name="Masuda T."/>
            <person name="Sasaki-Sekimoto Y."/>
            <person name="Mashiguchi K."/>
            <person name="Awai K."/>
            <person name="Shimojima M."/>
            <person name="Masuda S."/>
            <person name="Iwai M."/>
            <person name="Nobusawa T."/>
            <person name="Narise T."/>
            <person name="Kondo S."/>
            <person name="Saito H."/>
            <person name="Sato R."/>
            <person name="Murakawa M."/>
            <person name="Ihara Y."/>
            <person name="Oshima-Yamada Y."/>
            <person name="Ohtaka K."/>
            <person name="Satoh M."/>
            <person name="Sonobe K."/>
            <person name="Ishii M."/>
            <person name="Ohtani R."/>
            <person name="Kanamori-Sato M."/>
            <person name="Honoki R."/>
            <person name="Miyazaki D."/>
            <person name="Mochizuki H."/>
            <person name="Umetsu J."/>
            <person name="Higashi K."/>
            <person name="Shibata D."/>
            <person name="Kamiya Y."/>
            <person name="Sato N."/>
            <person name="Nakamura Y."/>
            <person name="Tabata S."/>
            <person name="Ida S."/>
            <person name="Kurokawa K."/>
            <person name="Ohta H."/>
        </authorList>
    </citation>
    <scope>NUCLEOTIDE SEQUENCE [LARGE SCALE GENOMIC DNA]</scope>
    <source>
        <strain evidence="2 3">NIES-2285</strain>
    </source>
</reference>
<keyword evidence="3" id="KW-1185">Reference proteome</keyword>
<feature type="region of interest" description="Disordered" evidence="1">
    <location>
        <begin position="69"/>
        <end position="90"/>
    </location>
</feature>
<sequence>MARVKTATRPKVKSATKPKAKRATTGRKAPKAPASSYRANSVVRGLDGRSWVVKKREDGAKAWYRHGTAPTRISSKGRNAPPYPATRFPIGTQKRGGNGCMYGVHKFRKVPRWTMLTGGPKCGKWSPNRRQAPGASAKAVAVGTVATGRNGHKWKVVKNVNGEKSWRQLPKFGA</sequence>
<protein>
    <submittedName>
        <fullName evidence="2">Uncharacterized protein</fullName>
    </submittedName>
</protein>
<evidence type="ECO:0000313" key="3">
    <source>
        <dbReference type="Proteomes" id="UP000054558"/>
    </source>
</evidence>
<proteinExistence type="predicted"/>
<gene>
    <name evidence="2" type="ORF">KFL_009240030</name>
</gene>
<name>A0A1Y1IPY8_KLENI</name>
<dbReference type="EMBL" id="DF237873">
    <property type="protein sequence ID" value="GAQ92112.1"/>
    <property type="molecule type" value="Genomic_DNA"/>
</dbReference>
<accession>A0A1Y1IPY8</accession>
<evidence type="ECO:0000313" key="2">
    <source>
        <dbReference type="EMBL" id="GAQ92112.1"/>
    </source>
</evidence>
<dbReference type="Proteomes" id="UP000054558">
    <property type="component" value="Unassembled WGS sequence"/>
</dbReference>
<dbReference type="AlphaFoldDB" id="A0A1Y1IPY8"/>
<organism evidence="2 3">
    <name type="scientific">Klebsormidium nitens</name>
    <name type="common">Green alga</name>
    <name type="synonym">Ulothrix nitens</name>
    <dbReference type="NCBI Taxonomy" id="105231"/>
    <lineage>
        <taxon>Eukaryota</taxon>
        <taxon>Viridiplantae</taxon>
        <taxon>Streptophyta</taxon>
        <taxon>Klebsormidiophyceae</taxon>
        <taxon>Klebsormidiales</taxon>
        <taxon>Klebsormidiaceae</taxon>
        <taxon>Klebsormidium</taxon>
    </lineage>
</organism>
<feature type="region of interest" description="Disordered" evidence="1">
    <location>
        <begin position="1"/>
        <end position="40"/>
    </location>
</feature>
<evidence type="ECO:0000256" key="1">
    <source>
        <dbReference type="SAM" id="MobiDB-lite"/>
    </source>
</evidence>
<feature type="compositionally biased region" description="Basic residues" evidence="1">
    <location>
        <begin position="1"/>
        <end position="30"/>
    </location>
</feature>